<protein>
    <submittedName>
        <fullName evidence="10">PTS system mannose-specific transporter subunit IID</fullName>
    </submittedName>
</protein>
<keyword evidence="8 9" id="KW-0472">Membrane</keyword>
<evidence type="ECO:0000313" key="10">
    <source>
        <dbReference type="EMBL" id="STT47950.1"/>
    </source>
</evidence>
<dbReference type="PANTHER" id="PTHR32502">
    <property type="entry name" value="N-ACETYLGALACTOSAMINE PERMEASE II COMPONENT-RELATED"/>
    <property type="match status" value="1"/>
</dbReference>
<keyword evidence="3" id="KW-1003">Cell membrane</keyword>
<organism evidence="10 11">
    <name type="scientific">Klebsiella pneumoniae</name>
    <dbReference type="NCBI Taxonomy" id="573"/>
    <lineage>
        <taxon>Bacteria</taxon>
        <taxon>Pseudomonadati</taxon>
        <taxon>Pseudomonadota</taxon>
        <taxon>Gammaproteobacteria</taxon>
        <taxon>Enterobacterales</taxon>
        <taxon>Enterobacteriaceae</taxon>
        <taxon>Klebsiella/Raoultella group</taxon>
        <taxon>Klebsiella</taxon>
        <taxon>Klebsiella pneumoniae complex</taxon>
    </lineage>
</organism>
<evidence type="ECO:0000256" key="6">
    <source>
        <dbReference type="ARBA" id="ARBA00022692"/>
    </source>
</evidence>
<evidence type="ECO:0000256" key="7">
    <source>
        <dbReference type="ARBA" id="ARBA00022989"/>
    </source>
</evidence>
<keyword evidence="2" id="KW-0813">Transport</keyword>
<dbReference type="InterPro" id="IPR004704">
    <property type="entry name" value="PTS_IID_man"/>
</dbReference>
<evidence type="ECO:0000256" key="9">
    <source>
        <dbReference type="SAM" id="Phobius"/>
    </source>
</evidence>
<gene>
    <name evidence="10" type="primary">manZ_1</name>
    <name evidence="10" type="ORF">NCTC9637_02884</name>
</gene>
<dbReference type="Pfam" id="PF03613">
    <property type="entry name" value="EIID-AGA"/>
    <property type="match status" value="1"/>
</dbReference>
<dbReference type="AlphaFoldDB" id="A0A377VZH0"/>
<keyword evidence="6 9" id="KW-0812">Transmembrane</keyword>
<sequence>MNIPMVVSKITGSDGQVHVTTVQTILDQLMPGLVPLLLTFACMWLLRKKVNPLWIIVGFFVIGIAGYAVGLLGL</sequence>
<dbReference type="GO" id="GO:0009401">
    <property type="term" value="P:phosphoenolpyruvate-dependent sugar phosphotransferase system"/>
    <property type="evidence" value="ECO:0007669"/>
    <property type="project" value="UniProtKB-KW"/>
</dbReference>
<dbReference type="InterPro" id="IPR050303">
    <property type="entry name" value="GatZ_KbaZ_carbometab"/>
</dbReference>
<dbReference type="Proteomes" id="UP000255099">
    <property type="component" value="Unassembled WGS sequence"/>
</dbReference>
<keyword evidence="5" id="KW-0598">Phosphotransferase system</keyword>
<accession>A0A377VZH0</accession>
<comment type="subcellular location">
    <subcellularLocation>
        <location evidence="1">Cell membrane</location>
        <topology evidence="1">Multi-pass membrane protein</topology>
    </subcellularLocation>
</comment>
<evidence type="ECO:0000256" key="3">
    <source>
        <dbReference type="ARBA" id="ARBA00022475"/>
    </source>
</evidence>
<feature type="transmembrane region" description="Helical" evidence="9">
    <location>
        <begin position="29"/>
        <end position="46"/>
    </location>
</feature>
<evidence type="ECO:0000256" key="4">
    <source>
        <dbReference type="ARBA" id="ARBA00022597"/>
    </source>
</evidence>
<evidence type="ECO:0000256" key="2">
    <source>
        <dbReference type="ARBA" id="ARBA00022448"/>
    </source>
</evidence>
<name>A0A377VZH0_KLEPN</name>
<dbReference type="EMBL" id="UGLB01000003">
    <property type="protein sequence ID" value="STT47950.1"/>
    <property type="molecule type" value="Genomic_DNA"/>
</dbReference>
<proteinExistence type="predicted"/>
<keyword evidence="7 9" id="KW-1133">Transmembrane helix</keyword>
<evidence type="ECO:0000256" key="8">
    <source>
        <dbReference type="ARBA" id="ARBA00023136"/>
    </source>
</evidence>
<reference evidence="10 11" key="1">
    <citation type="submission" date="2018-06" db="EMBL/GenBank/DDBJ databases">
        <authorList>
            <consortium name="Pathogen Informatics"/>
            <person name="Doyle S."/>
        </authorList>
    </citation>
    <scope>NUCLEOTIDE SEQUENCE [LARGE SCALE GENOMIC DNA]</scope>
    <source>
        <strain evidence="10 11">NCTC9637</strain>
    </source>
</reference>
<feature type="transmembrane region" description="Helical" evidence="9">
    <location>
        <begin position="53"/>
        <end position="73"/>
    </location>
</feature>
<evidence type="ECO:0000313" key="11">
    <source>
        <dbReference type="Proteomes" id="UP000255099"/>
    </source>
</evidence>
<keyword evidence="4" id="KW-0762">Sugar transport</keyword>
<dbReference type="PANTHER" id="PTHR32502:SF5">
    <property type="entry name" value="N-ACETYLGALACTOSAMINE PERMEASE IID COMPONENT-RELATED"/>
    <property type="match status" value="1"/>
</dbReference>
<evidence type="ECO:0000256" key="5">
    <source>
        <dbReference type="ARBA" id="ARBA00022683"/>
    </source>
</evidence>
<dbReference type="PROSITE" id="PS51108">
    <property type="entry name" value="PTS_EIID"/>
    <property type="match status" value="1"/>
</dbReference>
<dbReference type="GO" id="GO:0005886">
    <property type="term" value="C:plasma membrane"/>
    <property type="evidence" value="ECO:0007669"/>
    <property type="project" value="UniProtKB-SubCell"/>
</dbReference>
<evidence type="ECO:0000256" key="1">
    <source>
        <dbReference type="ARBA" id="ARBA00004651"/>
    </source>
</evidence>